<evidence type="ECO:0000256" key="2">
    <source>
        <dbReference type="SAM" id="MobiDB-lite"/>
    </source>
</evidence>
<dbReference type="Pfam" id="PF07859">
    <property type="entry name" value="Abhydrolase_3"/>
    <property type="match status" value="2"/>
</dbReference>
<accession>A0A914HF71</accession>
<dbReference type="AlphaFoldDB" id="A0A914HF71"/>
<evidence type="ECO:0000313" key="5">
    <source>
        <dbReference type="Proteomes" id="UP000887572"/>
    </source>
</evidence>
<feature type="transmembrane region" description="Helical" evidence="3">
    <location>
        <begin position="63"/>
        <end position="96"/>
    </location>
</feature>
<dbReference type="InterPro" id="IPR050300">
    <property type="entry name" value="GDXG_lipolytic_enzyme"/>
</dbReference>
<evidence type="ECO:0000259" key="4">
    <source>
        <dbReference type="Pfam" id="PF07859"/>
    </source>
</evidence>
<feature type="region of interest" description="Disordered" evidence="2">
    <location>
        <begin position="388"/>
        <end position="418"/>
    </location>
</feature>
<keyword evidence="5" id="KW-1185">Reference proteome</keyword>
<dbReference type="InterPro" id="IPR013094">
    <property type="entry name" value="AB_hydrolase_3"/>
</dbReference>
<dbReference type="Gene3D" id="3.40.50.1820">
    <property type="entry name" value="alpha/beta hydrolase"/>
    <property type="match status" value="2"/>
</dbReference>
<dbReference type="WBParaSite" id="Gr19_v10_g16424.t2">
    <property type="protein sequence ID" value="Gr19_v10_g16424.t2"/>
    <property type="gene ID" value="Gr19_v10_g16424"/>
</dbReference>
<feature type="compositionally biased region" description="Basic and acidic residues" evidence="2">
    <location>
        <begin position="393"/>
        <end position="403"/>
    </location>
</feature>
<proteinExistence type="predicted"/>
<dbReference type="PANTHER" id="PTHR48081">
    <property type="entry name" value="AB HYDROLASE SUPERFAMILY PROTEIN C4A8.06C"/>
    <property type="match status" value="1"/>
</dbReference>
<evidence type="ECO:0000256" key="3">
    <source>
        <dbReference type="SAM" id="Phobius"/>
    </source>
</evidence>
<evidence type="ECO:0000313" key="6">
    <source>
        <dbReference type="WBParaSite" id="Gr19_v10_g16424.t2"/>
    </source>
</evidence>
<protein>
    <submittedName>
        <fullName evidence="6">Alpha/beta hydrolase fold-3 domain-containing protein</fullName>
    </submittedName>
</protein>
<keyword evidence="3" id="KW-1133">Transmembrane helix</keyword>
<name>A0A914HF71_GLORO</name>
<dbReference type="InterPro" id="IPR029058">
    <property type="entry name" value="AB_hydrolase_fold"/>
</dbReference>
<keyword evidence="3" id="KW-0472">Membrane</keyword>
<organism evidence="5 6">
    <name type="scientific">Globodera rostochiensis</name>
    <name type="common">Golden nematode worm</name>
    <name type="synonym">Heterodera rostochiensis</name>
    <dbReference type="NCBI Taxonomy" id="31243"/>
    <lineage>
        <taxon>Eukaryota</taxon>
        <taxon>Metazoa</taxon>
        <taxon>Ecdysozoa</taxon>
        <taxon>Nematoda</taxon>
        <taxon>Chromadorea</taxon>
        <taxon>Rhabditida</taxon>
        <taxon>Tylenchina</taxon>
        <taxon>Tylenchomorpha</taxon>
        <taxon>Tylenchoidea</taxon>
        <taxon>Heteroderidae</taxon>
        <taxon>Heteroderinae</taxon>
        <taxon>Globodera</taxon>
    </lineage>
</organism>
<sequence>MYSFLVAGRQLYGDYLVELFTQLLYPTEANASDGTATDKQQQSLKDACGARSDWVNTELQPEFIGLLFSLLTTLLGMALWWLLLSVFVLLILLAALHRPLPLRIADRKKIAFFEFLMRLFNEYFGSLVEFVAGHSVRNKLSRALSYVMFPALPRWLFRWLFGAHWCDVSNERIAGVKCRLYLPKGEKRRHNGAIVFIHGGGWCIGKPRFYDGALLYLSWKLGLPVVSIDYSLSPEAKFPTALFECERVIAELNSQRFVTYGIDPTKIALMGDSAGANLCAVICQRALKAGNPSTIRCQVLVYPVIHMLNFRSSSYRYFYQSYPGTGLLNPNLLIRWCLMYLGIDPSPHNIRKIAQNRHLSKQLLGNEQMMALIDERNLPPGLPGGKGGMCRGQEQKDGKEFARNGHNKGNKVGDEPRPDIELSERMAPFLTNPDICPLLGTNLEGLCSAMICTAGVDILRDEGILYAQRLRQFGVSVEWKHYEHAYHGILNMCKSRQRLRILADISDYLQRKLIDC</sequence>
<dbReference type="PANTHER" id="PTHR48081:SF8">
    <property type="entry name" value="ALPHA_BETA HYDROLASE FOLD-3 DOMAIN-CONTAINING PROTEIN-RELATED"/>
    <property type="match status" value="1"/>
</dbReference>
<feature type="domain" description="Alpha/beta hydrolase fold-3" evidence="4">
    <location>
        <begin position="431"/>
        <end position="490"/>
    </location>
</feature>
<reference evidence="6" key="1">
    <citation type="submission" date="2022-11" db="UniProtKB">
        <authorList>
            <consortium name="WormBaseParasite"/>
        </authorList>
    </citation>
    <scope>IDENTIFICATION</scope>
</reference>
<dbReference type="Proteomes" id="UP000887572">
    <property type="component" value="Unplaced"/>
</dbReference>
<dbReference type="SUPFAM" id="SSF53474">
    <property type="entry name" value="alpha/beta-Hydrolases"/>
    <property type="match status" value="1"/>
</dbReference>
<keyword evidence="1" id="KW-0378">Hydrolase</keyword>
<evidence type="ECO:0000256" key="1">
    <source>
        <dbReference type="ARBA" id="ARBA00022801"/>
    </source>
</evidence>
<feature type="domain" description="Alpha/beta hydrolase fold-3" evidence="4">
    <location>
        <begin position="194"/>
        <end position="341"/>
    </location>
</feature>
<keyword evidence="3" id="KW-0812">Transmembrane</keyword>
<dbReference type="GO" id="GO:0016787">
    <property type="term" value="F:hydrolase activity"/>
    <property type="evidence" value="ECO:0007669"/>
    <property type="project" value="UniProtKB-KW"/>
</dbReference>